<dbReference type="Gramene" id="ONK64302">
    <property type="protein sequence ID" value="ONK64302"/>
    <property type="gene ID" value="A4U43_C07F24270"/>
</dbReference>
<evidence type="ECO:0000313" key="2">
    <source>
        <dbReference type="Proteomes" id="UP000243459"/>
    </source>
</evidence>
<reference evidence="2" key="1">
    <citation type="journal article" date="2017" name="Nat. Commun.">
        <title>The asparagus genome sheds light on the origin and evolution of a young Y chromosome.</title>
        <authorList>
            <person name="Harkess A."/>
            <person name="Zhou J."/>
            <person name="Xu C."/>
            <person name="Bowers J.E."/>
            <person name="Van der Hulst R."/>
            <person name="Ayyampalayam S."/>
            <person name="Mercati F."/>
            <person name="Riccardi P."/>
            <person name="McKain M.R."/>
            <person name="Kakrana A."/>
            <person name="Tang H."/>
            <person name="Ray J."/>
            <person name="Groenendijk J."/>
            <person name="Arikit S."/>
            <person name="Mathioni S.M."/>
            <person name="Nakano M."/>
            <person name="Shan H."/>
            <person name="Telgmann-Rauber A."/>
            <person name="Kanno A."/>
            <person name="Yue Z."/>
            <person name="Chen H."/>
            <person name="Li W."/>
            <person name="Chen Y."/>
            <person name="Xu X."/>
            <person name="Zhang Y."/>
            <person name="Luo S."/>
            <person name="Chen H."/>
            <person name="Gao J."/>
            <person name="Mao Z."/>
            <person name="Pires J.C."/>
            <person name="Luo M."/>
            <person name="Kudrna D."/>
            <person name="Wing R.A."/>
            <person name="Meyers B.C."/>
            <person name="Yi K."/>
            <person name="Kong H."/>
            <person name="Lavrijsen P."/>
            <person name="Sunseri F."/>
            <person name="Falavigna A."/>
            <person name="Ye Y."/>
            <person name="Leebens-Mack J.H."/>
            <person name="Chen G."/>
        </authorList>
    </citation>
    <scope>NUCLEOTIDE SEQUENCE [LARGE SCALE GENOMIC DNA]</scope>
    <source>
        <strain evidence="2">cv. DH0086</strain>
    </source>
</reference>
<protein>
    <submittedName>
        <fullName evidence="1">Uncharacterized protein</fullName>
    </submittedName>
</protein>
<accession>A0A5P1EEL8</accession>
<name>A0A5P1EEL8_ASPOF</name>
<dbReference type="EMBL" id="CM007387">
    <property type="protein sequence ID" value="ONK64302.1"/>
    <property type="molecule type" value="Genomic_DNA"/>
</dbReference>
<dbReference type="AlphaFoldDB" id="A0A5P1EEL8"/>
<proteinExistence type="predicted"/>
<keyword evidence="2" id="KW-1185">Reference proteome</keyword>
<dbReference type="Proteomes" id="UP000243459">
    <property type="component" value="Chromosome 7"/>
</dbReference>
<evidence type="ECO:0000313" key="1">
    <source>
        <dbReference type="EMBL" id="ONK64302.1"/>
    </source>
</evidence>
<organism evidence="1 2">
    <name type="scientific">Asparagus officinalis</name>
    <name type="common">Garden asparagus</name>
    <dbReference type="NCBI Taxonomy" id="4686"/>
    <lineage>
        <taxon>Eukaryota</taxon>
        <taxon>Viridiplantae</taxon>
        <taxon>Streptophyta</taxon>
        <taxon>Embryophyta</taxon>
        <taxon>Tracheophyta</taxon>
        <taxon>Spermatophyta</taxon>
        <taxon>Magnoliopsida</taxon>
        <taxon>Liliopsida</taxon>
        <taxon>Asparagales</taxon>
        <taxon>Asparagaceae</taxon>
        <taxon>Asparagoideae</taxon>
        <taxon>Asparagus</taxon>
    </lineage>
</organism>
<sequence>MRRYLIETLGVGPWCVREPDPEHHHKPARHFDIRGIVLGSRMTQSREVASLRAGGGVDSKRAVETLAPEVFEVDKLRQKLDKSKRKSRRLDEALQ</sequence>
<gene>
    <name evidence="1" type="ORF">A4U43_C07F24270</name>
</gene>